<evidence type="ECO:0000256" key="1">
    <source>
        <dbReference type="ARBA" id="ARBA00004651"/>
    </source>
</evidence>
<accession>A0A545SVG3</accession>
<feature type="domain" description="Mechanosensitive ion channel MscS C-terminal" evidence="11">
    <location>
        <begin position="694"/>
        <end position="776"/>
    </location>
</feature>
<dbReference type="Pfam" id="PF21082">
    <property type="entry name" value="MS_channel_3rd"/>
    <property type="match status" value="1"/>
</dbReference>
<dbReference type="Pfam" id="PF00924">
    <property type="entry name" value="MS_channel_2nd"/>
    <property type="match status" value="1"/>
</dbReference>
<feature type="transmembrane region" description="Helical" evidence="7">
    <location>
        <begin position="345"/>
        <end position="363"/>
    </location>
</feature>
<feature type="transmembrane region" description="Helical" evidence="7">
    <location>
        <begin position="267"/>
        <end position="292"/>
    </location>
</feature>
<gene>
    <name evidence="12" type="ORF">FIL88_05135</name>
</gene>
<dbReference type="PANTHER" id="PTHR30347">
    <property type="entry name" value="POTASSIUM CHANNEL RELATED"/>
    <property type="match status" value="1"/>
</dbReference>
<reference evidence="12 13" key="1">
    <citation type="submission" date="2019-06" db="EMBL/GenBank/DDBJ databases">
        <title>A novel species of marine bacteria.</title>
        <authorList>
            <person name="Wang Y."/>
        </authorList>
    </citation>
    <scope>NUCLEOTIDE SEQUENCE [LARGE SCALE GENOMIC DNA]</scope>
    <source>
        <strain evidence="12 13">MA1-10</strain>
    </source>
</reference>
<feature type="chain" id="PRO_5021980440" evidence="8">
    <location>
        <begin position="36"/>
        <end position="828"/>
    </location>
</feature>
<feature type="transmembrane region" description="Helical" evidence="7">
    <location>
        <begin position="304"/>
        <end position="324"/>
    </location>
</feature>
<dbReference type="EMBL" id="VICH01000004">
    <property type="protein sequence ID" value="TQV68961.1"/>
    <property type="molecule type" value="Genomic_DNA"/>
</dbReference>
<dbReference type="Proteomes" id="UP000315816">
    <property type="component" value="Unassembled WGS sequence"/>
</dbReference>
<dbReference type="InterPro" id="IPR023408">
    <property type="entry name" value="MscS_beta-dom_sf"/>
</dbReference>
<keyword evidence="3" id="KW-1003">Cell membrane</keyword>
<evidence type="ECO:0000313" key="12">
    <source>
        <dbReference type="EMBL" id="TQV68961.1"/>
    </source>
</evidence>
<sequence>MSSELRRSTLPSRFFWLLRVWLCAVMLLMPIGASAQDADTSTDISSFVLTKEGAPDYLAWSRVAERGERVLEIGRASDQALSELRSEIAQWRGLFKSAQDENSIRIDTLKTQLATLGPEPEDLGSELAVLAQRRKELNAELSKAQAPVKEAEESYARADFLVREIDSMLRTRQTDQLFKLGPTPLNPAAWSTAFAALKKTFATAASETRNAWGSDAQRRDLQADLPVTIALLVIGLVLLTQSRGWLIRLGGRLRQMRKGPSRGVVGFVISLGQVIAPMLGLSAFLIALNLAGVLGLRGQAIADALPAAGLLFFVALWIGTRVFGAEASHASLYLPSSVLRAEARINVTLLGLLLGILVVLRQVGAAEAYSESTVVVLAFPVLVGASVLLVRMGRLLRRHLGAQDSGNHSAFRTRVISGIGRVCEAVGFVSPIAAAVGYTAFAEALLLPTILTLAVLAVLEILNVFVKAVYATVIRADDEIADQALFPVIVSFCLLLAALPLLALIWGARATDLAELWAQFLNGFQMGSTRITPRAFLVFAIIFVGGYAATRALQATLRSSILPKTNLDKGGQNAIAVGTGYVGLFLAAVIAITGAGIDLSSVAIIAGALSVGIGFGLQTIVSNFVSGIILLIERPISEGDWIEVNGQMGYVRDISVRATRIETFDRSDVILPNSDLVSGVVTNYTRGNSIGRVIIPVGVAYGTDTRCVETILREIAEAHPMVTVNPSPAVIFQGFGADSLDFEIRAILSDVNFMLSVKSEINHEIARRFVEEGIEIPFAQRDIWLRNPEALSGGATTPKADLADVPAQNLTRDSFTVEDMNGEGEGDE</sequence>
<feature type="transmembrane region" description="Helical" evidence="7">
    <location>
        <begin position="447"/>
        <end position="473"/>
    </location>
</feature>
<evidence type="ECO:0000259" key="10">
    <source>
        <dbReference type="Pfam" id="PF12607"/>
    </source>
</evidence>
<dbReference type="SUPFAM" id="SSF82861">
    <property type="entry name" value="Mechanosensitive channel protein MscS (YggB), transmembrane region"/>
    <property type="match status" value="1"/>
</dbReference>
<dbReference type="SUPFAM" id="SSF82689">
    <property type="entry name" value="Mechanosensitive channel protein MscS (YggB), C-terminal domain"/>
    <property type="match status" value="1"/>
</dbReference>
<evidence type="ECO:0000256" key="7">
    <source>
        <dbReference type="SAM" id="Phobius"/>
    </source>
</evidence>
<evidence type="ECO:0000259" key="9">
    <source>
        <dbReference type="Pfam" id="PF00924"/>
    </source>
</evidence>
<dbReference type="Pfam" id="PF12607">
    <property type="entry name" value="DUF3772"/>
    <property type="match status" value="1"/>
</dbReference>
<keyword evidence="8" id="KW-0732">Signal</keyword>
<feature type="transmembrane region" description="Helical" evidence="7">
    <location>
        <begin position="574"/>
        <end position="597"/>
    </location>
</feature>
<keyword evidence="13" id="KW-1185">Reference proteome</keyword>
<feature type="transmembrane region" description="Helical" evidence="7">
    <location>
        <begin position="369"/>
        <end position="390"/>
    </location>
</feature>
<evidence type="ECO:0000256" key="8">
    <source>
        <dbReference type="SAM" id="SignalP"/>
    </source>
</evidence>
<dbReference type="Gene3D" id="1.10.287.1260">
    <property type="match status" value="1"/>
</dbReference>
<protein>
    <submittedName>
        <fullName evidence="12">Mechanosensitive ion channel family protein</fullName>
    </submittedName>
</protein>
<evidence type="ECO:0000259" key="11">
    <source>
        <dbReference type="Pfam" id="PF21082"/>
    </source>
</evidence>
<proteinExistence type="inferred from homology"/>
<feature type="transmembrane region" description="Helical" evidence="7">
    <location>
        <begin position="422"/>
        <end position="441"/>
    </location>
</feature>
<feature type="transmembrane region" description="Helical" evidence="7">
    <location>
        <begin position="485"/>
        <end position="508"/>
    </location>
</feature>
<keyword evidence="4 7" id="KW-0812">Transmembrane</keyword>
<dbReference type="RefSeq" id="WP_142852714.1">
    <property type="nucleotide sequence ID" value="NZ_FXWW01000001.1"/>
</dbReference>
<dbReference type="SUPFAM" id="SSF50182">
    <property type="entry name" value="Sm-like ribonucleoproteins"/>
    <property type="match status" value="1"/>
</dbReference>
<evidence type="ECO:0000313" key="13">
    <source>
        <dbReference type="Proteomes" id="UP000315816"/>
    </source>
</evidence>
<dbReference type="InterPro" id="IPR006685">
    <property type="entry name" value="MscS_channel_2nd"/>
</dbReference>
<dbReference type="InterPro" id="IPR011014">
    <property type="entry name" value="MscS_channel_TM-2"/>
</dbReference>
<feature type="transmembrane region" description="Helical" evidence="7">
    <location>
        <begin position="225"/>
        <end position="246"/>
    </location>
</feature>
<feature type="transmembrane region" description="Helical" evidence="7">
    <location>
        <begin position="603"/>
        <end position="632"/>
    </location>
</feature>
<dbReference type="InterPro" id="IPR022249">
    <property type="entry name" value="DUF3772"/>
</dbReference>
<evidence type="ECO:0000256" key="4">
    <source>
        <dbReference type="ARBA" id="ARBA00022692"/>
    </source>
</evidence>
<dbReference type="InterPro" id="IPR010920">
    <property type="entry name" value="LSM_dom_sf"/>
</dbReference>
<keyword evidence="6 7" id="KW-0472">Membrane</keyword>
<dbReference type="AlphaFoldDB" id="A0A545SVG3"/>
<dbReference type="Gene3D" id="2.30.30.60">
    <property type="match status" value="1"/>
</dbReference>
<feature type="domain" description="Mechanosensitive ion channel MscS" evidence="9">
    <location>
        <begin position="619"/>
        <end position="686"/>
    </location>
</feature>
<evidence type="ECO:0000256" key="2">
    <source>
        <dbReference type="ARBA" id="ARBA00008017"/>
    </source>
</evidence>
<dbReference type="PANTHER" id="PTHR30347:SF1">
    <property type="entry name" value="MECHANOSENSITIVE CHANNEL MSCK"/>
    <property type="match status" value="1"/>
</dbReference>
<comment type="similarity">
    <text evidence="2">Belongs to the MscS (TC 1.A.23) family.</text>
</comment>
<dbReference type="Gene3D" id="3.30.70.100">
    <property type="match status" value="1"/>
</dbReference>
<comment type="subcellular location">
    <subcellularLocation>
        <location evidence="1">Cell membrane</location>
        <topology evidence="1">Multi-pass membrane protein</topology>
    </subcellularLocation>
</comment>
<evidence type="ECO:0000256" key="5">
    <source>
        <dbReference type="ARBA" id="ARBA00022989"/>
    </source>
</evidence>
<dbReference type="GO" id="GO:0005886">
    <property type="term" value="C:plasma membrane"/>
    <property type="evidence" value="ECO:0007669"/>
    <property type="project" value="UniProtKB-SubCell"/>
</dbReference>
<evidence type="ECO:0000256" key="6">
    <source>
        <dbReference type="ARBA" id="ARBA00023136"/>
    </source>
</evidence>
<feature type="transmembrane region" description="Helical" evidence="7">
    <location>
        <begin position="535"/>
        <end position="553"/>
    </location>
</feature>
<feature type="domain" description="DUF3772" evidence="10">
    <location>
        <begin position="149"/>
        <end position="202"/>
    </location>
</feature>
<dbReference type="InterPro" id="IPR049278">
    <property type="entry name" value="MS_channel_C"/>
</dbReference>
<feature type="signal peptide" evidence="8">
    <location>
        <begin position="1"/>
        <end position="35"/>
    </location>
</feature>
<keyword evidence="5 7" id="KW-1133">Transmembrane helix</keyword>
<dbReference type="InterPro" id="IPR011066">
    <property type="entry name" value="MscS_channel_C_sf"/>
</dbReference>
<dbReference type="GO" id="GO:0008381">
    <property type="term" value="F:mechanosensitive monoatomic ion channel activity"/>
    <property type="evidence" value="ECO:0007669"/>
    <property type="project" value="UniProtKB-ARBA"/>
</dbReference>
<comment type="caution">
    <text evidence="12">The sequence shown here is derived from an EMBL/GenBank/DDBJ whole genome shotgun (WGS) entry which is preliminary data.</text>
</comment>
<organism evidence="12 13">
    <name type="scientific">Aliiroseovarius halocynthiae</name>
    <dbReference type="NCBI Taxonomy" id="985055"/>
    <lineage>
        <taxon>Bacteria</taxon>
        <taxon>Pseudomonadati</taxon>
        <taxon>Pseudomonadota</taxon>
        <taxon>Alphaproteobacteria</taxon>
        <taxon>Rhodobacterales</taxon>
        <taxon>Paracoccaceae</taxon>
        <taxon>Aliiroseovarius</taxon>
    </lineage>
</organism>
<dbReference type="InterPro" id="IPR052702">
    <property type="entry name" value="MscS-like_channel"/>
</dbReference>
<dbReference type="OrthoDB" id="9799209at2"/>
<evidence type="ECO:0000256" key="3">
    <source>
        <dbReference type="ARBA" id="ARBA00022475"/>
    </source>
</evidence>
<name>A0A545SVG3_9RHOB</name>